<feature type="transmembrane region" description="Helical" evidence="1">
    <location>
        <begin position="63"/>
        <end position="82"/>
    </location>
</feature>
<dbReference type="AlphaFoldDB" id="A0A369K4A8"/>
<name>A0A369K4A8_HYPMA</name>
<feature type="transmembrane region" description="Helical" evidence="1">
    <location>
        <begin position="233"/>
        <end position="253"/>
    </location>
</feature>
<evidence type="ECO:0000313" key="3">
    <source>
        <dbReference type="Proteomes" id="UP000076154"/>
    </source>
</evidence>
<organism evidence="2 3">
    <name type="scientific">Hypsizygus marmoreus</name>
    <name type="common">White beech mushroom</name>
    <name type="synonym">Agaricus marmoreus</name>
    <dbReference type="NCBI Taxonomy" id="39966"/>
    <lineage>
        <taxon>Eukaryota</taxon>
        <taxon>Fungi</taxon>
        <taxon>Dikarya</taxon>
        <taxon>Basidiomycota</taxon>
        <taxon>Agaricomycotina</taxon>
        <taxon>Agaricomycetes</taxon>
        <taxon>Agaricomycetidae</taxon>
        <taxon>Agaricales</taxon>
        <taxon>Tricholomatineae</taxon>
        <taxon>Lyophyllaceae</taxon>
        <taxon>Hypsizygus</taxon>
    </lineage>
</organism>
<evidence type="ECO:0000313" key="2">
    <source>
        <dbReference type="EMBL" id="RDB27485.1"/>
    </source>
</evidence>
<dbReference type="InParanoid" id="A0A369K4A8"/>
<evidence type="ECO:0008006" key="4">
    <source>
        <dbReference type="Google" id="ProtNLM"/>
    </source>
</evidence>
<comment type="caution">
    <text evidence="2">The sequence shown here is derived from an EMBL/GenBank/DDBJ whole genome shotgun (WGS) entry which is preliminary data.</text>
</comment>
<feature type="transmembrane region" description="Helical" evidence="1">
    <location>
        <begin position="102"/>
        <end position="125"/>
    </location>
</feature>
<keyword evidence="3" id="KW-1185">Reference proteome</keyword>
<protein>
    <recommendedName>
        <fullName evidence="4">G-protein coupled receptors family 2 profile 2 domain-containing protein</fullName>
    </recommendedName>
</protein>
<keyword evidence="1" id="KW-1133">Transmembrane helix</keyword>
<dbReference type="STRING" id="39966.A0A369K4A8"/>
<feature type="transmembrane region" description="Helical" evidence="1">
    <location>
        <begin position="27"/>
        <end position="51"/>
    </location>
</feature>
<dbReference type="EMBL" id="LUEZ02000015">
    <property type="protein sequence ID" value="RDB27485.1"/>
    <property type="molecule type" value="Genomic_DNA"/>
</dbReference>
<feature type="transmembrane region" description="Helical" evidence="1">
    <location>
        <begin position="265"/>
        <end position="285"/>
    </location>
</feature>
<gene>
    <name evidence="2" type="ORF">Hypma_003846</name>
</gene>
<dbReference type="OrthoDB" id="3259067at2759"/>
<feature type="transmembrane region" description="Helical" evidence="1">
    <location>
        <begin position="189"/>
        <end position="212"/>
    </location>
</feature>
<dbReference type="Proteomes" id="UP000076154">
    <property type="component" value="Unassembled WGS sequence"/>
</dbReference>
<proteinExistence type="predicted"/>
<sequence length="326" mass="36377">MLPDSVYDLTSLISRQATGDDEQKSPVLIKVFIAFHLVGLFGTLLMLLTLWLSRSTTPRHSTWFSFAFSWIISTVSYTLLFWGGRLSGPEPEYTLCLIQGILIYAASPLTAATTLALVIQIWFLVRSVVTATPSNKSGRTPPLVTAVLLVVPYIFFISIVVGTLVIGWQDPRTVRRVGSGMYCSFRNKVPGRLSTILVASIMIPAVVLEVLICRSLRRQWTLFLHQKDSLPMILRVVLFTFFGIVAVALSLLFFVKVHHGSELNIVISTLPIAAVVIFGTQPDLIRTWIFWKKRPQTVIMVPGKLKGDSTPILPVENRFIILDIHA</sequence>
<evidence type="ECO:0000256" key="1">
    <source>
        <dbReference type="SAM" id="Phobius"/>
    </source>
</evidence>
<feature type="transmembrane region" description="Helical" evidence="1">
    <location>
        <begin position="146"/>
        <end position="169"/>
    </location>
</feature>
<keyword evidence="1" id="KW-0812">Transmembrane</keyword>
<accession>A0A369K4A8</accession>
<reference evidence="2" key="1">
    <citation type="submission" date="2018-04" db="EMBL/GenBank/DDBJ databases">
        <title>Whole genome sequencing of Hypsizygus marmoreus.</title>
        <authorList>
            <person name="Choi I.-G."/>
            <person name="Min B."/>
            <person name="Kim J.-G."/>
            <person name="Kim S."/>
            <person name="Oh Y.-L."/>
            <person name="Kong W.-S."/>
            <person name="Park H."/>
            <person name="Jeong J."/>
            <person name="Song E.-S."/>
        </authorList>
    </citation>
    <scope>NUCLEOTIDE SEQUENCE [LARGE SCALE GENOMIC DNA]</scope>
    <source>
        <strain evidence="2">51987-8</strain>
    </source>
</reference>
<keyword evidence="1" id="KW-0472">Membrane</keyword>